<feature type="region of interest" description="Disordered" evidence="2">
    <location>
        <begin position="1"/>
        <end position="133"/>
    </location>
</feature>
<protein>
    <submittedName>
        <fullName evidence="3">Round spermatid basic protein 1-like protein</fullName>
    </submittedName>
</protein>
<sequence length="982" mass="107034">MAAADEERSVESATATRVLNKLDGEKEMPVNTEELLIKKVKKKKKKKHRDGEKHKRVKMYHRSSQTACPGLAFLPPPPPPPSSSSPAPTSSSTSSSSSSPFKSPLPVSHNTQLPSPPNSSLTGGPQQRCAHPGMGGLEFAPYFHVEKQPNGGALVAHAYTAQLEALSPGQRHKFAQEFVTLAFSEDSSKASHYVMGVVHGAASYLPDFLEYFSSKFPSAPVKMEILGKKDIETTTMANFYSQVKGSYSHGTYRAGPMRQISLVGAVDEEVGDYFPEFLGKLEESPFLKRTLPWGTLSSLRQMDPTESDDGPIMWVRPGEQMIPMADIPKSPFKRRRSTNEVKNLLQYLPRSSEPREMLFEDRTRAHADHIGQGFERKTTAAVGVLKAVGFGDGSMPPRVTKDVICFHAGDFPEVVQRLQLDLYEPPLSQCVQWVDDAKLNQLRREGIRYARIRLCHDDIYFIPRNVVHQFKTVSAVSSLAWHLRLKQYHRGDGADGDNDEEEEEEEQEMGVTVEPEKKEEEEVEVVAGQGRARCSHLKEEEEAMGRGHGERIMGEEGRMEVEAEEGSRTLAAVKMEEGEVCIPPPQSSARVRGDQQRAGEGGGAENSPPPSPAPQQMETESSASSPVKDISSPTPPHHLPPPPSSSSSSSSSSLPPHQDAKPKQNDVVFQRGSFQRDSTPPPTLALFFLFVFVFLLSKAPRRVQGVHTSPRGSARIVRLGSRSDPAFYLLLLLFVFLLSSRLSRSRAAPGARSLLLLLLAPRDLPPPHTPGGDPPPLPPPTSLSEPANGEAALCRAAGVPPSDSRTHAPPSDAGSARDAAPVEPTHFAGDAQNWRLEARGHAAAAWGAGARTRSPTEPQGSCRSVRPQTLSAEDPQTHAAQETHRRHAHAHRRKHTPPPPQQPYASQHYPPPHPSQVPPPLFSPLQRHPHSSTTAAASSSSSSSYPLCAPSYPAQTHAPNATQPFSFLAQKAYPAHCGPAAP</sequence>
<gene>
    <name evidence="3" type="primary">RSBN1L_1</name>
    <name evidence="3" type="ORF">N1851_033485</name>
</gene>
<feature type="compositionally biased region" description="Pro residues" evidence="2">
    <location>
        <begin position="765"/>
        <end position="781"/>
    </location>
</feature>
<feature type="compositionally biased region" description="Low complexity" evidence="2">
    <location>
        <begin position="84"/>
        <end position="108"/>
    </location>
</feature>
<feature type="compositionally biased region" description="Polar residues" evidence="2">
    <location>
        <begin position="614"/>
        <end position="625"/>
    </location>
</feature>
<feature type="compositionally biased region" description="Basic residues" evidence="2">
    <location>
        <begin position="884"/>
        <end position="896"/>
    </location>
</feature>
<evidence type="ECO:0000256" key="1">
    <source>
        <dbReference type="ARBA" id="ARBA00010560"/>
    </source>
</evidence>
<evidence type="ECO:0000256" key="2">
    <source>
        <dbReference type="SAM" id="MobiDB-lite"/>
    </source>
</evidence>
<feature type="compositionally biased region" description="Polar residues" evidence="2">
    <location>
        <begin position="855"/>
        <end position="871"/>
    </location>
</feature>
<feature type="compositionally biased region" description="Low complexity" evidence="2">
    <location>
        <begin position="645"/>
        <end position="657"/>
    </location>
</feature>
<accession>A0AA47M1A9</accession>
<evidence type="ECO:0000313" key="4">
    <source>
        <dbReference type="Proteomes" id="UP001174136"/>
    </source>
</evidence>
<comment type="similarity">
    <text evidence="1">Belongs to the round spermatid basic protein 1 family.</text>
</comment>
<organism evidence="3 4">
    <name type="scientific">Merluccius polli</name>
    <name type="common">Benguela hake</name>
    <name type="synonym">Merluccius cadenati</name>
    <dbReference type="NCBI Taxonomy" id="89951"/>
    <lineage>
        <taxon>Eukaryota</taxon>
        <taxon>Metazoa</taxon>
        <taxon>Chordata</taxon>
        <taxon>Craniata</taxon>
        <taxon>Vertebrata</taxon>
        <taxon>Euteleostomi</taxon>
        <taxon>Actinopterygii</taxon>
        <taxon>Neopterygii</taxon>
        <taxon>Teleostei</taxon>
        <taxon>Neoteleostei</taxon>
        <taxon>Acanthomorphata</taxon>
        <taxon>Zeiogadaria</taxon>
        <taxon>Gadariae</taxon>
        <taxon>Gadiformes</taxon>
        <taxon>Gadoidei</taxon>
        <taxon>Merlucciidae</taxon>
        <taxon>Merluccius</taxon>
    </lineage>
</organism>
<feature type="compositionally biased region" description="Basic residues" evidence="2">
    <location>
        <begin position="38"/>
        <end position="61"/>
    </location>
</feature>
<dbReference type="AlphaFoldDB" id="A0AA47M1A9"/>
<feature type="region of interest" description="Disordered" evidence="2">
    <location>
        <begin position="490"/>
        <end position="663"/>
    </location>
</feature>
<dbReference type="GO" id="GO:0005634">
    <property type="term" value="C:nucleus"/>
    <property type="evidence" value="ECO:0007669"/>
    <property type="project" value="InterPro"/>
</dbReference>
<feature type="compositionally biased region" description="Pro residues" evidence="2">
    <location>
        <begin position="909"/>
        <end position="922"/>
    </location>
</feature>
<dbReference type="InterPro" id="IPR026306">
    <property type="entry name" value="RSBN1/Dpy-2/CEP530"/>
</dbReference>
<reference evidence="3" key="1">
    <citation type="journal article" date="2023" name="Front. Mar. Sci.">
        <title>A new Merluccius polli reference genome to investigate the effects of global change in West African waters.</title>
        <authorList>
            <person name="Mateo J.L."/>
            <person name="Blanco-Fernandez C."/>
            <person name="Garcia-Vazquez E."/>
            <person name="Machado-Schiaffino G."/>
        </authorList>
    </citation>
    <scope>NUCLEOTIDE SEQUENCE</scope>
    <source>
        <strain evidence="3">C29</strain>
        <tissue evidence="3">Fin</tissue>
    </source>
</reference>
<keyword evidence="4" id="KW-1185">Reference proteome</keyword>
<feature type="compositionally biased region" description="Low complexity" evidence="2">
    <location>
        <begin position="923"/>
        <end position="944"/>
    </location>
</feature>
<dbReference type="PANTHER" id="PTHR13354">
    <property type="entry name" value="ROUND SPERMATID BASIC PROTEIN 1"/>
    <property type="match status" value="1"/>
</dbReference>
<feature type="compositionally biased region" description="Acidic residues" evidence="2">
    <location>
        <begin position="494"/>
        <end position="508"/>
    </location>
</feature>
<comment type="caution">
    <text evidence="3">The sequence shown here is derived from an EMBL/GenBank/DDBJ whole genome shotgun (WGS) entry which is preliminary data.</text>
</comment>
<feature type="compositionally biased region" description="Pro residues" evidence="2">
    <location>
        <begin position="633"/>
        <end position="644"/>
    </location>
</feature>
<dbReference type="Proteomes" id="UP001174136">
    <property type="component" value="Unassembled WGS sequence"/>
</dbReference>
<feature type="compositionally biased region" description="Basic and acidic residues" evidence="2">
    <location>
        <begin position="1"/>
        <end position="10"/>
    </location>
</feature>
<name>A0AA47M1A9_MERPO</name>
<evidence type="ECO:0000313" key="3">
    <source>
        <dbReference type="EMBL" id="KAK0131732.1"/>
    </source>
</evidence>
<feature type="compositionally biased region" description="Polar residues" evidence="2">
    <location>
        <begin position="109"/>
        <end position="125"/>
    </location>
</feature>
<proteinExistence type="inferred from homology"/>
<feature type="region of interest" description="Disordered" evidence="2">
    <location>
        <begin position="765"/>
        <end position="821"/>
    </location>
</feature>
<feature type="region of interest" description="Disordered" evidence="2">
    <location>
        <begin position="845"/>
        <end position="960"/>
    </location>
</feature>
<dbReference type="EMBL" id="JAOPHQ010006372">
    <property type="protein sequence ID" value="KAK0131732.1"/>
    <property type="molecule type" value="Genomic_DNA"/>
</dbReference>
<feature type="compositionally biased region" description="Basic and acidic residues" evidence="2">
    <location>
        <begin position="536"/>
        <end position="567"/>
    </location>
</feature>
<dbReference type="PANTHER" id="PTHR13354:SF9">
    <property type="entry name" value="LYSINE-SPECIFIC DEMETHYLASE RSBN1L"/>
    <property type="match status" value="1"/>
</dbReference>
<feature type="compositionally biased region" description="Pro residues" evidence="2">
    <location>
        <begin position="74"/>
        <end position="83"/>
    </location>
</feature>